<gene>
    <name evidence="1" type="ORF">TNIN_195831</name>
</gene>
<keyword evidence="2" id="KW-1185">Reference proteome</keyword>
<dbReference type="Proteomes" id="UP000886998">
    <property type="component" value="Unassembled WGS sequence"/>
</dbReference>
<dbReference type="AlphaFoldDB" id="A0A8X6XF77"/>
<sequence>MCQSAIAVLTVPVRSIRKQEKGFVNVRMGSYLEKDDAL</sequence>
<accession>A0A8X6XF77</accession>
<name>A0A8X6XF77_9ARAC</name>
<reference evidence="1" key="1">
    <citation type="submission" date="2020-08" db="EMBL/GenBank/DDBJ databases">
        <title>Multicomponent nature underlies the extraordinary mechanical properties of spider dragline silk.</title>
        <authorList>
            <person name="Kono N."/>
            <person name="Nakamura H."/>
            <person name="Mori M."/>
            <person name="Yoshida Y."/>
            <person name="Ohtoshi R."/>
            <person name="Malay A.D."/>
            <person name="Moran D.A.P."/>
            <person name="Tomita M."/>
            <person name="Numata K."/>
            <person name="Arakawa K."/>
        </authorList>
    </citation>
    <scope>NUCLEOTIDE SEQUENCE</scope>
</reference>
<evidence type="ECO:0000313" key="2">
    <source>
        <dbReference type="Proteomes" id="UP000886998"/>
    </source>
</evidence>
<organism evidence="1 2">
    <name type="scientific">Trichonephila inaurata madagascariensis</name>
    <dbReference type="NCBI Taxonomy" id="2747483"/>
    <lineage>
        <taxon>Eukaryota</taxon>
        <taxon>Metazoa</taxon>
        <taxon>Ecdysozoa</taxon>
        <taxon>Arthropoda</taxon>
        <taxon>Chelicerata</taxon>
        <taxon>Arachnida</taxon>
        <taxon>Araneae</taxon>
        <taxon>Araneomorphae</taxon>
        <taxon>Entelegynae</taxon>
        <taxon>Araneoidea</taxon>
        <taxon>Nephilidae</taxon>
        <taxon>Trichonephila</taxon>
        <taxon>Trichonephila inaurata</taxon>
    </lineage>
</organism>
<proteinExistence type="predicted"/>
<dbReference type="EMBL" id="BMAV01008816">
    <property type="protein sequence ID" value="GFY52702.1"/>
    <property type="molecule type" value="Genomic_DNA"/>
</dbReference>
<protein>
    <submittedName>
        <fullName evidence="1">Uncharacterized protein</fullName>
    </submittedName>
</protein>
<evidence type="ECO:0000313" key="1">
    <source>
        <dbReference type="EMBL" id="GFY52702.1"/>
    </source>
</evidence>
<feature type="non-terminal residue" evidence="1">
    <location>
        <position position="38"/>
    </location>
</feature>
<comment type="caution">
    <text evidence="1">The sequence shown here is derived from an EMBL/GenBank/DDBJ whole genome shotgun (WGS) entry which is preliminary data.</text>
</comment>